<evidence type="ECO:0000313" key="1">
    <source>
        <dbReference type="EMBL" id="MFC7459798.1"/>
    </source>
</evidence>
<comment type="caution">
    <text evidence="1">The sequence shown here is derived from an EMBL/GenBank/DDBJ whole genome shotgun (WGS) entry which is preliminary data.</text>
</comment>
<gene>
    <name evidence="1" type="ORF">ACFQU0_05070</name>
</gene>
<keyword evidence="2" id="KW-1185">Reference proteome</keyword>
<organism evidence="1 2">
    <name type="scientific">Hydrogenophaga defluvii</name>
    <dbReference type="NCBI Taxonomy" id="249410"/>
    <lineage>
        <taxon>Bacteria</taxon>
        <taxon>Pseudomonadati</taxon>
        <taxon>Pseudomonadota</taxon>
        <taxon>Betaproteobacteria</taxon>
        <taxon>Burkholderiales</taxon>
        <taxon>Comamonadaceae</taxon>
        <taxon>Hydrogenophaga</taxon>
    </lineage>
</organism>
<dbReference type="Proteomes" id="UP001596457">
    <property type="component" value="Unassembled WGS sequence"/>
</dbReference>
<accession>A0ABW2S9I8</accession>
<protein>
    <submittedName>
        <fullName evidence="1">Uncharacterized protein</fullName>
    </submittedName>
</protein>
<evidence type="ECO:0000313" key="2">
    <source>
        <dbReference type="Proteomes" id="UP001596457"/>
    </source>
</evidence>
<name>A0ABW2S9I8_9BURK</name>
<reference evidence="2" key="1">
    <citation type="journal article" date="2019" name="Int. J. Syst. Evol. Microbiol.">
        <title>The Global Catalogue of Microorganisms (GCM) 10K type strain sequencing project: providing services to taxonomists for standard genome sequencing and annotation.</title>
        <authorList>
            <consortium name="The Broad Institute Genomics Platform"/>
            <consortium name="The Broad Institute Genome Sequencing Center for Infectious Disease"/>
            <person name="Wu L."/>
            <person name="Ma J."/>
        </authorList>
    </citation>
    <scope>NUCLEOTIDE SEQUENCE [LARGE SCALE GENOMIC DNA]</scope>
    <source>
        <strain evidence="2">CCUG 53903</strain>
    </source>
</reference>
<sequence>MTINLSDIKLLESERMSDAANGGGRRTSRVIVDGEPGNIFPKIGRVGGVYGRVNLRKVFGAVVTANLDVYADAHAIITDAPDDPKIHNNLFSTGSDYDTRTAARDRIESYVVAGPESRMVLYGRQLVGQQAVLVYQRVEEPLPEVGEVYCLSKEVGSVTNYQQFVRVGDITHEVRTFTDASGEFQRRLITLEIGAPLRYEFRGPDTPSRTTSVARESLVRGTTVADASRYFGIRPLAEAADEDDLTIRVDSVYSPIVPTTQRESPISLASIGGAGGYVLTAPSGFSVGSSFLGGFGGSYYFSRGIKPGTLVVSKGATVMATDDGSGLVVPTAAGAASGFDYAGAVDYASGAVTGLVTFVSDSIGFSALPATEVSQPARTKEIEITLGNRGTVYSEVLNPLPNPGSVIVDYRALGKWYRLRDDGTGAVSGNDPTYGTGTVDYVTGALVFTLGALPDVESSIPISWGSTVDYVIRAGATQDTGSATSFRQSLTLTHLPIEPSSLELQFISGGTAYTATANGSGVFSGNGVTGTVDHSTGAVEITYTTRKPDVASIVTADYNQQLEDNPAAPVNVANEVFDIELDVPKSLGFAPVRTGSFRMRLPATATTDYGLVSGQVQVFDDGFGQIKTTANHFGASPAGGVSFYTKSNVVVGTIDYATGVVELTTLDVTVGGQYYTVENGISIVGWQTAEYPAAINDTLTGEAFYVNTGGSSVQTARTDEFSTADDPIFVDLTATVAQPIVPGSVLFTLTGNSSAQFFDRNGVLYTALNPANGSATVAGSIDYETGRAYLTNGHNVGMVGSTPVSIAVNACLTQIGQFTTVDAFFRTAGSPLRPGSLYIQATTIDGALLSATADANGVISGTKVRGEVVQDMGVVRVEFGEVVAGEWVPTPVFPNTLRYSAVVLSNLPLNADILGLDPVRLPSDGRVPIYRPADVVVIHHTDSEELTNPVGAGASYGVGRTDLAELWLIDADGERVPTTKYTVNLAAGSVTMAADLDLTGYTQPLTARHRIEEMQLLSDVQINGTLGLTAALSREFPMGSLVSSALLFGDMQASVPVLFDLATFTTWSDTPGSGATAQYNDVDYPIEVLNNGAQTDRWRIHFLTGNPSSGTANFQVISENLGVIATGNTGTDCAPVNLLTGEPYFVIRADGWGLGWSVGNQLRFNTQAAAAPIWVARTVLPGATLAGDSVSISLRGDADA</sequence>
<dbReference type="EMBL" id="JBHTBZ010000012">
    <property type="protein sequence ID" value="MFC7459798.1"/>
    <property type="molecule type" value="Genomic_DNA"/>
</dbReference>
<dbReference type="RefSeq" id="WP_382199042.1">
    <property type="nucleotide sequence ID" value="NZ_JBHTBZ010000012.1"/>
</dbReference>
<proteinExistence type="predicted"/>